<dbReference type="InterPro" id="IPR020845">
    <property type="entry name" value="AMP-binding_CS"/>
</dbReference>
<dbReference type="Proteomes" id="UP000033054">
    <property type="component" value="Chromosome"/>
</dbReference>
<dbReference type="GO" id="GO:0044550">
    <property type="term" value="P:secondary metabolite biosynthetic process"/>
    <property type="evidence" value="ECO:0007669"/>
    <property type="project" value="TreeGrafter"/>
</dbReference>
<dbReference type="InterPro" id="IPR006162">
    <property type="entry name" value="Ppantetheine_attach_site"/>
</dbReference>
<evidence type="ECO:0000256" key="2">
    <source>
        <dbReference type="ARBA" id="ARBA00001957"/>
    </source>
</evidence>
<dbReference type="CDD" id="cd19531">
    <property type="entry name" value="LCL_NRPS-like"/>
    <property type="match status" value="3"/>
</dbReference>
<dbReference type="FunFam" id="3.40.47.10:FF:000019">
    <property type="entry name" value="Polyketide synthase type I"/>
    <property type="match status" value="1"/>
</dbReference>
<dbReference type="SUPFAM" id="SSF53901">
    <property type="entry name" value="Thiolase-like"/>
    <property type="match status" value="1"/>
</dbReference>
<dbReference type="FunFam" id="3.40.366.10:FF:000002">
    <property type="entry name" value="Probable polyketide synthase 2"/>
    <property type="match status" value="1"/>
</dbReference>
<dbReference type="Pfam" id="PF02801">
    <property type="entry name" value="Ketoacyl-synt_C"/>
    <property type="match status" value="1"/>
</dbReference>
<keyword evidence="3" id="KW-0596">Phosphopantetheine</keyword>
<dbReference type="NCBIfam" id="TIGR01733">
    <property type="entry name" value="AA-adenyl-dom"/>
    <property type="match status" value="2"/>
</dbReference>
<dbReference type="InterPro" id="IPR014031">
    <property type="entry name" value="Ketoacyl_synth_C"/>
</dbReference>
<dbReference type="SUPFAM" id="SSF53383">
    <property type="entry name" value="PLP-dependent transferases"/>
    <property type="match status" value="1"/>
</dbReference>
<dbReference type="InterPro" id="IPR020841">
    <property type="entry name" value="PKS_Beta-ketoAc_synthase_dom"/>
</dbReference>
<organism evidence="12 13">
    <name type="scientific">Spirosoma radiotolerans</name>
    <dbReference type="NCBI Taxonomy" id="1379870"/>
    <lineage>
        <taxon>Bacteria</taxon>
        <taxon>Pseudomonadati</taxon>
        <taxon>Bacteroidota</taxon>
        <taxon>Cytophagia</taxon>
        <taxon>Cytophagales</taxon>
        <taxon>Cytophagaceae</taxon>
        <taxon>Spirosoma</taxon>
    </lineage>
</organism>
<dbReference type="InterPro" id="IPR014043">
    <property type="entry name" value="Acyl_transferase_dom"/>
</dbReference>
<dbReference type="Pfam" id="PF13193">
    <property type="entry name" value="AMP-binding_C"/>
    <property type="match status" value="1"/>
</dbReference>
<dbReference type="Pfam" id="PF00202">
    <property type="entry name" value="Aminotran_3"/>
    <property type="match status" value="1"/>
</dbReference>
<dbReference type="Gene3D" id="3.30.300.30">
    <property type="match status" value="2"/>
</dbReference>
<dbReference type="InterPro" id="IPR020806">
    <property type="entry name" value="PKS_PP-bd"/>
</dbReference>
<dbReference type="Pfam" id="PF00501">
    <property type="entry name" value="AMP-binding"/>
    <property type="match status" value="2"/>
</dbReference>
<dbReference type="Gene3D" id="3.40.50.980">
    <property type="match status" value="4"/>
</dbReference>
<dbReference type="GO" id="GO:0006633">
    <property type="term" value="P:fatty acid biosynthetic process"/>
    <property type="evidence" value="ECO:0007669"/>
    <property type="project" value="InterPro"/>
</dbReference>
<dbReference type="Gene3D" id="3.30.559.30">
    <property type="entry name" value="Nonribosomal peptide synthetase, condensation domain"/>
    <property type="match status" value="3"/>
</dbReference>
<evidence type="ECO:0000313" key="13">
    <source>
        <dbReference type="Proteomes" id="UP000033054"/>
    </source>
</evidence>
<dbReference type="GO" id="GO:0030170">
    <property type="term" value="F:pyridoxal phosphate binding"/>
    <property type="evidence" value="ECO:0007669"/>
    <property type="project" value="InterPro"/>
</dbReference>
<reference evidence="12 13" key="1">
    <citation type="journal article" date="2014" name="Curr. Microbiol.">
        <title>Spirosoma radiotolerans sp. nov., a gamma-radiation-resistant bacterium isolated from gamma ray-irradiated soil.</title>
        <authorList>
            <person name="Lee J.J."/>
            <person name="Srinivasan S."/>
            <person name="Lim S."/>
            <person name="Joe M."/>
            <person name="Im S."/>
            <person name="Bae S.I."/>
            <person name="Park K.R."/>
            <person name="Han J.H."/>
            <person name="Park S.H."/>
            <person name="Joo B.M."/>
            <person name="Park S.J."/>
            <person name="Kim M.K."/>
        </authorList>
    </citation>
    <scope>NUCLEOTIDE SEQUENCE [LARGE SCALE GENOMIC DNA]</scope>
    <source>
        <strain evidence="12 13">DG5A</strain>
    </source>
</reference>
<dbReference type="SUPFAM" id="SSF52777">
    <property type="entry name" value="CoA-dependent acyltransferases"/>
    <property type="match status" value="6"/>
</dbReference>
<dbReference type="PANTHER" id="PTHR45527">
    <property type="entry name" value="NONRIBOSOMAL PEPTIDE SYNTHETASE"/>
    <property type="match status" value="1"/>
</dbReference>
<dbReference type="Pfam" id="PF00668">
    <property type="entry name" value="Condensation"/>
    <property type="match status" value="3"/>
</dbReference>
<dbReference type="PANTHER" id="PTHR45527:SF1">
    <property type="entry name" value="FATTY ACID SYNTHASE"/>
    <property type="match status" value="1"/>
</dbReference>
<dbReference type="InterPro" id="IPR016035">
    <property type="entry name" value="Acyl_Trfase/lysoPLipase"/>
</dbReference>
<dbReference type="PROSITE" id="PS52004">
    <property type="entry name" value="KS3_2"/>
    <property type="match status" value="1"/>
</dbReference>
<dbReference type="SUPFAM" id="SSF52151">
    <property type="entry name" value="FabD/lysophospholipase-like"/>
    <property type="match status" value="1"/>
</dbReference>
<feature type="domain" description="Ketosynthase family 3 (KS3)" evidence="11">
    <location>
        <begin position="31"/>
        <end position="459"/>
    </location>
</feature>
<dbReference type="Pfam" id="PF00109">
    <property type="entry name" value="ketoacyl-synt"/>
    <property type="match status" value="1"/>
</dbReference>
<dbReference type="InterPro" id="IPR014030">
    <property type="entry name" value="Ketoacyl_synth_N"/>
</dbReference>
<evidence type="ECO:0000256" key="8">
    <source>
        <dbReference type="ARBA" id="ARBA00054155"/>
    </source>
</evidence>
<keyword evidence="6" id="KW-0663">Pyridoxal phosphate</keyword>
<dbReference type="GO" id="GO:0031177">
    <property type="term" value="F:phosphopantetheine binding"/>
    <property type="evidence" value="ECO:0007669"/>
    <property type="project" value="InterPro"/>
</dbReference>
<dbReference type="RefSeq" id="WP_046375502.1">
    <property type="nucleotide sequence ID" value="NZ_CP010429.1"/>
</dbReference>
<dbReference type="PATRIC" id="fig|1379870.5.peg.515"/>
<comment type="function">
    <text evidence="8">Involved in production of the polyketide antibiotic thailandamide.</text>
</comment>
<dbReference type="InterPro" id="IPR010071">
    <property type="entry name" value="AA_adenyl_dom"/>
</dbReference>
<dbReference type="Gene3D" id="3.30.70.3290">
    <property type="match status" value="1"/>
</dbReference>
<feature type="domain" description="Carrier" evidence="10">
    <location>
        <begin position="953"/>
        <end position="1028"/>
    </location>
</feature>
<keyword evidence="13" id="KW-1185">Reference proteome</keyword>
<dbReference type="InterPro" id="IPR001227">
    <property type="entry name" value="Ac_transferase_dom_sf"/>
</dbReference>
<dbReference type="SMART" id="SM01294">
    <property type="entry name" value="PKS_PP_betabranch"/>
    <property type="match status" value="1"/>
</dbReference>
<dbReference type="STRING" id="1379870.SD10_02300"/>
<dbReference type="InterPro" id="IPR036736">
    <property type="entry name" value="ACP-like_sf"/>
</dbReference>
<evidence type="ECO:0008006" key="14">
    <source>
        <dbReference type="Google" id="ProtNLM"/>
    </source>
</evidence>
<dbReference type="KEGG" id="srd:SD10_02300"/>
<dbReference type="PROSITE" id="PS50075">
    <property type="entry name" value="CARRIER"/>
    <property type="match status" value="3"/>
</dbReference>
<dbReference type="Gene3D" id="3.40.640.10">
    <property type="entry name" value="Type I PLP-dependent aspartate aminotransferase-like (Major domain)"/>
    <property type="match status" value="1"/>
</dbReference>
<dbReference type="GO" id="GO:0043041">
    <property type="term" value="P:amino acid activation for nonribosomal peptide biosynthetic process"/>
    <property type="evidence" value="ECO:0007669"/>
    <property type="project" value="TreeGrafter"/>
</dbReference>
<evidence type="ECO:0000313" key="12">
    <source>
        <dbReference type="EMBL" id="AKD53906.1"/>
    </source>
</evidence>
<evidence type="ECO:0000256" key="1">
    <source>
        <dbReference type="ARBA" id="ARBA00001933"/>
    </source>
</evidence>
<dbReference type="Gene3D" id="1.10.1200.10">
    <property type="entry name" value="ACP-like"/>
    <property type="match status" value="3"/>
</dbReference>
<dbReference type="InterPro" id="IPR023213">
    <property type="entry name" value="CAT-like_dom_sf"/>
</dbReference>
<dbReference type="InterPro" id="IPR018201">
    <property type="entry name" value="Ketoacyl_synth_AS"/>
</dbReference>
<dbReference type="SUPFAM" id="SSF55048">
    <property type="entry name" value="Probable ACP-binding domain of malonyl-CoA ACP transacylase"/>
    <property type="match status" value="1"/>
</dbReference>
<dbReference type="Gene3D" id="3.40.47.10">
    <property type="match status" value="1"/>
</dbReference>
<gene>
    <name evidence="12" type="ORF">SD10_02300</name>
</gene>
<dbReference type="GO" id="GO:0004315">
    <property type="term" value="F:3-oxoacyl-[acyl-carrier-protein] synthase activity"/>
    <property type="evidence" value="ECO:0007669"/>
    <property type="project" value="InterPro"/>
</dbReference>
<dbReference type="InterPro" id="IPR015422">
    <property type="entry name" value="PyrdxlP-dep_Trfase_small"/>
</dbReference>
<dbReference type="InterPro" id="IPR005814">
    <property type="entry name" value="Aminotrans_3"/>
</dbReference>
<feature type="region of interest" description="Disordered" evidence="9">
    <location>
        <begin position="928"/>
        <end position="950"/>
    </location>
</feature>
<feature type="compositionally biased region" description="Polar residues" evidence="9">
    <location>
        <begin position="932"/>
        <end position="949"/>
    </location>
</feature>
<dbReference type="Pfam" id="PF22621">
    <property type="entry name" value="CurL-like_PKS_C"/>
    <property type="match status" value="1"/>
</dbReference>
<dbReference type="PROSITE" id="PS00455">
    <property type="entry name" value="AMP_BINDING"/>
    <property type="match status" value="2"/>
</dbReference>
<evidence type="ECO:0000259" key="10">
    <source>
        <dbReference type="PROSITE" id="PS50075"/>
    </source>
</evidence>
<dbReference type="PROSITE" id="PS00606">
    <property type="entry name" value="KS3_1"/>
    <property type="match status" value="1"/>
</dbReference>
<evidence type="ECO:0000256" key="6">
    <source>
        <dbReference type="ARBA" id="ARBA00022898"/>
    </source>
</evidence>
<sequence>MSATNPELVRKAILAIRSMEAKLQAAEEKANEPIAIIGMGCRFPGGANDPETFWNLIKEGFDGISEVPADRWNLAEYFDADPASGGKIYSKYGGFLADVDKFDARFFNISAREAESLDPQQRLLLEVSWKALENAAIAPEALNGSDTGVFIGMTTNDYSHQIIETGQSKQVDAYFNTGNALNVAAGRISYSFGFNGPSMVIDTACSSSLVAIHQACLSLRNGDCTQALAGGVSLLLSPVTSVGMSRMNMLSPDGRCKTFDDRANGIVRGEGCAVIVLKKLSDAINDKDCIWGVIKGSAVNQDGASGGLTVPNGKAQEQLIERALSSARINPADVRLVETHGTGTPLGDPIEVHALSTVYGKGRDASQPLLLGALKTNTGHLEACAGVAGVIKTVLSMKHRLIPAPIHFNTPNSRIAWDSLSVMVPRANQVWDTPLDKKRIAGVSSFGFSGTNAHLIIEEPSVQEPAEQRINSGINLLTISAKNPETLDKLVQQYATLVSNTADDAISNLCYTANTARNHFESRLAITAANRQELSEALGNKALLEQRTARVVKGTPQKIAFLCTGQGSQYAQMGKELYETQPVFRKTLEHCAALFAKLQGESLIDLLYKPELQEKINQTQYTQPALFSVEYALAELWKSWGIKPSVLIGHSVGEYTAACLAGVFSLEEGMRLITERGRLMQSLPAGGGMAALFTAVEEVRAVIAPYGDKIAIAAINGPELTVISGYEDVVEQIAKTFSTKGVRTSRLVVSHAFHSPLLLPILDQFRAVASTITYNRPQIKIISNLTGNVADSDISTAAYWCRHLLEPVNFYGGIQTLLQDQTKIHLEIGPTPNLTAMVRNYVTGEDKLWLYGLHPKKPDWTCVLDSVRQLYLNGIDLNWQALYEPFQLRKVPLPAYPFQPERHWFNKPSTQNEGNSILTQSFSDRRDDQISKPMQGTSTHSHSELSTMAESKAGSLETLKTILGEILHEKPESLDIHMPFLDMGADSIVLVEALKKIETTFNVQLKISQLFQELSTLDSLSDYVAARQPAKQPANSVSQPTSPALSADYTAVSHTTSPATDQLNGHRVSEGPVEHSVQGVLMKQLDVLQQTMAAQLQMLNQVPAQAPQNSPAPVVREHTVVQQAQPERTKGNSSQISAAESTSKFNAIRLQEDRELTPAQQRYLDELIVRYNAKTSESKTYAQQYRPVLADWINSLGFRLSIKEMIYQIVSVRSAGSRFWDLNGNEYIDLAIGFGVNFFGNSPEFVKKAVSRQLEEGFELAVQSDLAGEVATLISELTGFERIAFSNTGTDAVMNALRIARTVTQKQKVVIFKGFYHGTFDGYLAEAVQDGGLIYSKPAAPGTTPGMIEDVIPLNYGSEESLKYIIDHAGELAAVLVEPVQSRRPGHFPREFLLKVREITEQYGITFILDEIITGFRSHTGGVQAMLGIKADITTYGKIVGGGMPIGIIAARSKYLNAVDGGWWQFGDASYPETQMTLFGGTFCKHPLALAAAKAVLLKLKTEGQALHDQVNNRTNRLAQEINEFFERMNIAIRVVHFGSLFRFEPFGKYNPLLQPIELDIFFFSLIAKGVYTWERRINFLSVAHTENDVTVIVAKVKEVINDMIAGGFFPEATKRPQGYPINGVVKVNGHAVAQQEGHLQTQKTNGSASSEAVLADARILPVTAAQKHLWVLAHLSREGGAAYNVPITIRLKGRLDQQHLLQALQCIVKRHDSLRTTFSADGTQQIIHNTVPVDIHVSRITQADNAETAIENWQKTSNSPFFDFVEGPLFRAALLEISDDEHLFTFVAHHSVYDGWSAGVLSAELGDFYSKLVNNEALEVVPVAQFSNWLTSLPAVSDDTPTRYWLDVYAKPLAALELPLDKSRPAMKTYCGDSSQATLQPKLTDMIKRVAKRHGLTPFMMLFGGYALLLHKLTGQSDLVIGIPVAGRNLEEEATSIGYYAQVLPIRLQIDKSQTIEAFLRYVRNILLQAFDNSAFTLTDLLNSLQRQGDAASTPIVSTLFNVNPGNLVLPELEGLETSVIDKKIGYTPYELLWDITESDGAYRLDCDYNADLFVDRSVKRFCTYYEQILVNLCAEATLPIRQLDYLPSAEKDLLLNGYNDTVRHYEKGLVIQEFIEKQVQRTPHAVAVMDGEKTLSYEDVNQKANQLAWYLRTQHGVGPGSFGGILLNRSSDLLIAMLAVLKSGAAYVPIDPRYPTERIDFICKDSNAAVIITDSRLASLISADCPSAIMSMDEQVNALNQCSTENPAIINQPADVAYLIYTSGSTGKPKGVMIRHLNTAAFFHWAQEEFKTSDYEVVYATSSVCFDLSVFELLFTLTTGKRVRILSSALDIKKYVGQDHKVLLNTVPSVIENLQKEKVDLTTVTVINLAGEPLPERIVKSLDCQRIEVRNLYGPSEDTTYSTYYRLVGDETIIPIGKPIANSKAYIVDEDLNLLPHNVIGEICLSGDGVAAGYLNNPGLTELKFIDNPFEPGTILYRTGDLGRWMSDGTIEFRGRNDYQVKLRGFRIELGEIEKTLEKYTGIVKAIVVVSTVGQTEFLTAYYTAEHTLETGDLKRFLENSLPGYMVPSFMVQLKEWPLSGNGKIDRKALPAPLATAGKAREMVSAGSETEQTLLELWEEVLAINAISVTDNFFEIGGHSLKASQLIFKIQTVLNTKIEFKTLFEQPTIRSLARYLNEADKHERVESLPKAPELPSYPLSAPQKRLWMFSQIHADHSVYNMPGAFKVVGKLEKEALKKAFTELIDRHESLRTTFHFLQGEPRQTVQPIEALAIDFTTEDVSQLAKPLLRAQQLMQADVTTSFDITAGPLIRMKVYRLATAEHLVYVNMHHIIADGWSVNVILSDILTLYMAQLKGQEATLPKLAIQYKDFAYWHYQRFHELASASKIYWTQKLSGDLPVLELPSDFSRQGTRTYEGKTIYLQLDKQVTEQLAAYSQNQHATLFMTLLTAVNALLHQYTGQEDIIVGTALAGREHPDLQAQVGFYVNTLPIRTTFSASQSIDEVLAQVKQNVIEAIEYQLYSSEDIVEWLPQEQERTNTALFNVMVSYNESWVGTQKSALTLDTSAGGASNATEVELHPLPSSTSKYDFSFEFTKNSNGLLIGVEYSSDLYSEARMQRMMQHYANILTTILTASNQAIREIDIVTEPEKHQIIHQFNDTQTSYPAQETISRLFEQQVRQTPGALAVVFNNCRFTYESLNQKANQLANHLATFYQIRAGDRVGVITGRSSDTIVAFLSILKCGAVYVPLDETLPQSRLQFIIGDTSLKVVLFNEWTADRASIWLDIPAVNFSSLEPELVAYVDSDPAFTGKPEDVAYVMYTSGSTGQPKGVMVTQRSVVRLVKNTTYISFRKEERLLLTGAISFDATTFELWGMLLNGGCVYVSSLDELMDISVLKRNLLQHKISTVWFTASWFNQLVDLDLALFSGLKNLLIGGDKLSPRHVNLLKTAYPELRIINGYGPTENTTFSICHTINEYYTTDIPLGRPIANSRAYIINKHQKLCPIGVQGEIYLAGDGLALGYLNQPELTASKFVSIAALPGETVYRTGDLGRWLDNGEVAFMGRNDSQMKIKGFRVEAGEIEAVLLQHPGLEKVIVTALTREDGSKELVAYYTATVPVEEKALAMYLKSRMPDYMVPAYWVQISDVPLTANGKADLRALPAPTKTRVDTCSSQENEQTPTERALVSLWKDVLEREGFQLTDNFFDVGGHSLKAMRLLAKINSNLAPLFDLKALYTYPVLSDMAKQLENLAGQSTHQVIVPLPQQDSYALSYPQESMWTAIQFDTQPAAYNIAGAYLIKGDINHAAYSVALDKIIRRHESLRTNIVLVDDEPRLKIQAATESKVVLTDLRGREAPYLEAIRAINELANQCFNLEKDPLIVSYLFRIADHEYVILMNIHHIIADGWSMDIIISELLLAYQALITEQTYAFKPLLVQHKDYAAWQRTHLTGEPLQQLVVYWKNRLGTTNPVLALPADFNVLSSGTSSSIFEFMIGKELNDQLEALAKKQNTTLYATLLTAYAVLLHGITKQPDMIVGTSVASRPSLDLQSMVGYLVNVVPVKCSVDTQQTFAQQLNQTSRDFTADLFHAELPFDRLLREIQVGRIAGKTPLFQTRFIYSDFESSVARLNNQLSGGDTPLQVSNISLPSLGAKYEIDMRLTREGTMLAGQIEYRSDLFKPATIKTLCSQYLSLLQAITANDNLPVHELLAPIVNRDAKQKQAAALTKLKSIPSIGML</sequence>
<dbReference type="SMART" id="SM00827">
    <property type="entry name" value="PKS_AT"/>
    <property type="match status" value="1"/>
</dbReference>
<dbReference type="InterPro" id="IPR015421">
    <property type="entry name" value="PyrdxlP-dep_Trfase_major"/>
</dbReference>
<dbReference type="CDD" id="cd05930">
    <property type="entry name" value="A_NRPS"/>
    <property type="match status" value="1"/>
</dbReference>
<dbReference type="GO" id="GO:0005737">
    <property type="term" value="C:cytoplasm"/>
    <property type="evidence" value="ECO:0007669"/>
    <property type="project" value="TreeGrafter"/>
</dbReference>
<dbReference type="CDD" id="cd00833">
    <property type="entry name" value="PKS"/>
    <property type="match status" value="1"/>
</dbReference>
<dbReference type="FunFam" id="1.10.1200.10:FF:000005">
    <property type="entry name" value="Nonribosomal peptide synthetase 1"/>
    <property type="match status" value="1"/>
</dbReference>
<dbReference type="HOGENOM" id="CLU_223865_0_0_10"/>
<comment type="cofactor">
    <cofactor evidence="1">
        <name>pyridoxal 5'-phosphate</name>
        <dbReference type="ChEBI" id="CHEBI:597326"/>
    </cofactor>
</comment>
<dbReference type="SUPFAM" id="SSF56801">
    <property type="entry name" value="Acetyl-CoA synthetase-like"/>
    <property type="match status" value="2"/>
</dbReference>
<dbReference type="NCBIfam" id="NF003417">
    <property type="entry name" value="PRK04813.1"/>
    <property type="match status" value="2"/>
</dbReference>
<keyword evidence="4" id="KW-0597">Phosphoprotein</keyword>
<dbReference type="EMBL" id="CP010429">
    <property type="protein sequence ID" value="AKD53906.1"/>
    <property type="molecule type" value="Genomic_DNA"/>
</dbReference>
<feature type="domain" description="Carrier" evidence="10">
    <location>
        <begin position="2607"/>
        <end position="2682"/>
    </location>
</feature>
<dbReference type="Pfam" id="PF00550">
    <property type="entry name" value="PP-binding"/>
    <property type="match status" value="3"/>
</dbReference>
<proteinExistence type="inferred from homology"/>
<dbReference type="InterPro" id="IPR049704">
    <property type="entry name" value="Aminotrans_3_PPA_site"/>
</dbReference>
<evidence type="ECO:0000256" key="9">
    <source>
        <dbReference type="SAM" id="MobiDB-lite"/>
    </source>
</evidence>
<dbReference type="InterPro" id="IPR016036">
    <property type="entry name" value="Malonyl_transacylase_ACP-bd"/>
</dbReference>
<protein>
    <recommendedName>
        <fullName evidence="14">Amino acid adenylation domain-containing protein</fullName>
    </recommendedName>
</protein>
<dbReference type="Gene3D" id="3.30.559.10">
    <property type="entry name" value="Chloramphenicol acetyltransferase-like domain"/>
    <property type="match status" value="3"/>
</dbReference>
<comment type="similarity">
    <text evidence="7">In the C-terminal section; belongs to the NRP synthetase family.</text>
</comment>
<dbReference type="InterPro" id="IPR009081">
    <property type="entry name" value="PP-bd_ACP"/>
</dbReference>
<evidence type="ECO:0000259" key="11">
    <source>
        <dbReference type="PROSITE" id="PS52004"/>
    </source>
</evidence>
<dbReference type="InterPro" id="IPR001242">
    <property type="entry name" value="Condensation_dom"/>
</dbReference>
<dbReference type="Pfam" id="PF00698">
    <property type="entry name" value="Acyl_transf_1"/>
    <property type="match status" value="1"/>
</dbReference>
<dbReference type="GO" id="GO:0008483">
    <property type="term" value="F:transaminase activity"/>
    <property type="evidence" value="ECO:0007669"/>
    <property type="project" value="InterPro"/>
</dbReference>
<dbReference type="SUPFAM" id="SSF47336">
    <property type="entry name" value="ACP-like"/>
    <property type="match status" value="3"/>
</dbReference>
<dbReference type="Gene3D" id="3.40.366.10">
    <property type="entry name" value="Malonyl-Coenzyme A Acyl Carrier Protein, domain 2"/>
    <property type="match status" value="1"/>
</dbReference>
<dbReference type="InterPro" id="IPR045851">
    <property type="entry name" value="AMP-bd_C_sf"/>
</dbReference>
<comment type="cofactor">
    <cofactor evidence="2">
        <name>pantetheine 4'-phosphate</name>
        <dbReference type="ChEBI" id="CHEBI:47942"/>
    </cofactor>
</comment>
<dbReference type="InterPro" id="IPR015424">
    <property type="entry name" value="PyrdxlP-dep_Trfase"/>
</dbReference>
<dbReference type="FunFam" id="3.40.50.980:FF:000001">
    <property type="entry name" value="Non-ribosomal peptide synthetase"/>
    <property type="match status" value="2"/>
</dbReference>
<dbReference type="PROSITE" id="PS00012">
    <property type="entry name" value="PHOSPHOPANTETHEINE"/>
    <property type="match status" value="2"/>
</dbReference>
<dbReference type="SMART" id="SM00823">
    <property type="entry name" value="PKS_PP"/>
    <property type="match status" value="2"/>
</dbReference>
<feature type="domain" description="Carrier" evidence="10">
    <location>
        <begin position="3674"/>
        <end position="3749"/>
    </location>
</feature>
<dbReference type="InterPro" id="IPR000873">
    <property type="entry name" value="AMP-dep_synth/lig_dom"/>
</dbReference>
<dbReference type="PROSITE" id="PS00600">
    <property type="entry name" value="AA_TRANSFER_CLASS_3"/>
    <property type="match status" value="1"/>
</dbReference>
<dbReference type="CDD" id="cd12117">
    <property type="entry name" value="A_NRPS_Srf_like"/>
    <property type="match status" value="1"/>
</dbReference>
<evidence type="ECO:0000256" key="5">
    <source>
        <dbReference type="ARBA" id="ARBA00022679"/>
    </source>
</evidence>
<evidence type="ECO:0000256" key="4">
    <source>
        <dbReference type="ARBA" id="ARBA00022553"/>
    </source>
</evidence>
<dbReference type="Gene3D" id="3.90.1150.10">
    <property type="entry name" value="Aspartate Aminotransferase, domain 1"/>
    <property type="match status" value="1"/>
</dbReference>
<accession>A0A0E3V5S4</accession>
<dbReference type="InterPro" id="IPR025110">
    <property type="entry name" value="AMP-bd_C"/>
</dbReference>
<dbReference type="InterPro" id="IPR016039">
    <property type="entry name" value="Thiolase-like"/>
</dbReference>
<dbReference type="SMART" id="SM00825">
    <property type="entry name" value="PKS_KS"/>
    <property type="match status" value="1"/>
</dbReference>
<name>A0A0E3V5S4_9BACT</name>
<keyword evidence="5" id="KW-0808">Transferase</keyword>
<evidence type="ECO:0000256" key="3">
    <source>
        <dbReference type="ARBA" id="ARBA00022450"/>
    </source>
</evidence>
<dbReference type="OrthoDB" id="4317020at2"/>
<dbReference type="Gene3D" id="2.30.38.10">
    <property type="entry name" value="Luciferase, Domain 3"/>
    <property type="match status" value="2"/>
</dbReference>
<evidence type="ECO:0000256" key="7">
    <source>
        <dbReference type="ARBA" id="ARBA00029443"/>
    </source>
</evidence>